<evidence type="ECO:0000313" key="3">
    <source>
        <dbReference type="EMBL" id="CAL0312082.1"/>
    </source>
</evidence>
<evidence type="ECO:0000256" key="1">
    <source>
        <dbReference type="ARBA" id="ARBA00022703"/>
    </source>
</evidence>
<name>A0AAV1WSJ0_LUPLU</name>
<evidence type="ECO:0008006" key="5">
    <source>
        <dbReference type="Google" id="ProtNLM"/>
    </source>
</evidence>
<evidence type="ECO:0000256" key="2">
    <source>
        <dbReference type="SAM" id="Phobius"/>
    </source>
</evidence>
<keyword evidence="2" id="KW-0812">Transmembrane</keyword>
<dbReference type="AlphaFoldDB" id="A0AAV1WSJ0"/>
<accession>A0AAV1WSJ0</accession>
<keyword evidence="4" id="KW-1185">Reference proteome</keyword>
<evidence type="ECO:0000313" key="4">
    <source>
        <dbReference type="Proteomes" id="UP001497480"/>
    </source>
</evidence>
<dbReference type="InterPro" id="IPR008383">
    <property type="entry name" value="API5"/>
</dbReference>
<dbReference type="GO" id="GO:0005634">
    <property type="term" value="C:nucleus"/>
    <property type="evidence" value="ECO:0007669"/>
    <property type="project" value="TreeGrafter"/>
</dbReference>
<dbReference type="PANTHER" id="PTHR12758:SF19">
    <property type="entry name" value="APOPTOSIS INHIBITOR 5"/>
    <property type="match status" value="1"/>
</dbReference>
<dbReference type="EMBL" id="CAXHTB010000009">
    <property type="protein sequence ID" value="CAL0312082.1"/>
    <property type="molecule type" value="Genomic_DNA"/>
</dbReference>
<feature type="transmembrane region" description="Helical" evidence="2">
    <location>
        <begin position="6"/>
        <end position="30"/>
    </location>
</feature>
<dbReference type="GO" id="GO:0043067">
    <property type="term" value="P:regulation of programmed cell death"/>
    <property type="evidence" value="ECO:0007669"/>
    <property type="project" value="TreeGrafter"/>
</dbReference>
<protein>
    <recommendedName>
        <fullName evidence="5">ATP synthase F0 subunit 8</fullName>
    </recommendedName>
</protein>
<keyword evidence="2" id="KW-1133">Transmembrane helix</keyword>
<comment type="caution">
    <text evidence="3">The sequence shown here is derived from an EMBL/GenBank/DDBJ whole genome shotgun (WGS) entry which is preliminary data.</text>
</comment>
<dbReference type="GO" id="GO:0003729">
    <property type="term" value="F:mRNA binding"/>
    <property type="evidence" value="ECO:0007669"/>
    <property type="project" value="TreeGrafter"/>
</dbReference>
<proteinExistence type="predicted"/>
<keyword evidence="2" id="KW-0472">Membrane</keyword>
<sequence length="146" mass="16501">MYTSSIYPVGILSVFLSMSLLFLFSIFNNVEEFTGATIKKGMVENNKSMADAKTDEEKGKIVIFIFWTCCMIFQKPKKQNATTGLWTCNNILTMTKPLYAKVPSFIGDKRINLSWKEVAKTAPSTTPTAGYIIFPFLLKIILFLFP</sequence>
<dbReference type="PANTHER" id="PTHR12758">
    <property type="entry name" value="APOPTOSIS INHIBITOR 5-RELATED"/>
    <property type="match status" value="1"/>
</dbReference>
<dbReference type="Proteomes" id="UP001497480">
    <property type="component" value="Unassembled WGS sequence"/>
</dbReference>
<reference evidence="3 4" key="1">
    <citation type="submission" date="2024-03" db="EMBL/GenBank/DDBJ databases">
        <authorList>
            <person name="Martinez-Hernandez J."/>
        </authorList>
    </citation>
    <scope>NUCLEOTIDE SEQUENCE [LARGE SCALE GENOMIC DNA]</scope>
</reference>
<feature type="transmembrane region" description="Helical" evidence="2">
    <location>
        <begin position="128"/>
        <end position="145"/>
    </location>
</feature>
<dbReference type="Pfam" id="PF05918">
    <property type="entry name" value="API5"/>
    <property type="match status" value="1"/>
</dbReference>
<organism evidence="3 4">
    <name type="scientific">Lupinus luteus</name>
    <name type="common">European yellow lupine</name>
    <dbReference type="NCBI Taxonomy" id="3873"/>
    <lineage>
        <taxon>Eukaryota</taxon>
        <taxon>Viridiplantae</taxon>
        <taxon>Streptophyta</taxon>
        <taxon>Embryophyta</taxon>
        <taxon>Tracheophyta</taxon>
        <taxon>Spermatophyta</taxon>
        <taxon>Magnoliopsida</taxon>
        <taxon>eudicotyledons</taxon>
        <taxon>Gunneridae</taxon>
        <taxon>Pentapetalae</taxon>
        <taxon>rosids</taxon>
        <taxon>fabids</taxon>
        <taxon>Fabales</taxon>
        <taxon>Fabaceae</taxon>
        <taxon>Papilionoideae</taxon>
        <taxon>50 kb inversion clade</taxon>
        <taxon>genistoids sensu lato</taxon>
        <taxon>core genistoids</taxon>
        <taxon>Genisteae</taxon>
        <taxon>Lupinus</taxon>
    </lineage>
</organism>
<keyword evidence="1" id="KW-0053">Apoptosis</keyword>
<gene>
    <name evidence="3" type="ORF">LLUT_LOCUS13142</name>
</gene>